<sequence length="179" mass="20486">MFNWANKITFFRIACVPIVVILLYFPNRISCLAAMSIFILAALSDMLDGFIARKYNLVTNMGKFLDPLADKLLVMAALIMLSYQHWLEAWISILIVEREIMVTGLRSLAMDKGIVIAADKYGKLKTIIQILALCPLILHYPWFGFNPIYLGKILIYIALFLTLFSGVNYVYKFYKSVLK</sequence>
<comment type="catalytic activity">
    <reaction evidence="16">
        <text>a CDP-1,2-diacyl-sn-glycerol + sn-glycerol 3-phosphate = a 1,2-diacyl-sn-glycero-3-phospho-(1'-sn-glycero-3'-phosphate) + CMP + H(+)</text>
        <dbReference type="Rhea" id="RHEA:12593"/>
        <dbReference type="ChEBI" id="CHEBI:15378"/>
        <dbReference type="ChEBI" id="CHEBI:57597"/>
        <dbReference type="ChEBI" id="CHEBI:58332"/>
        <dbReference type="ChEBI" id="CHEBI:60110"/>
        <dbReference type="ChEBI" id="CHEBI:60377"/>
        <dbReference type="EC" id="2.7.8.5"/>
    </reaction>
</comment>
<dbReference type="InterPro" id="IPR000462">
    <property type="entry name" value="CDP-OH_P_trans"/>
</dbReference>
<evidence type="ECO:0000256" key="14">
    <source>
        <dbReference type="ARBA" id="ARBA00023209"/>
    </source>
</evidence>
<dbReference type="InterPro" id="IPR048254">
    <property type="entry name" value="CDP_ALCOHOL_P_TRANSF_CS"/>
</dbReference>
<evidence type="ECO:0000256" key="11">
    <source>
        <dbReference type="ARBA" id="ARBA00022989"/>
    </source>
</evidence>
<keyword evidence="11 19" id="KW-1133">Transmembrane helix</keyword>
<dbReference type="PIRSF" id="PIRSF000847">
    <property type="entry name" value="Phos_ph_gly_syn"/>
    <property type="match status" value="1"/>
</dbReference>
<dbReference type="Pfam" id="PF01066">
    <property type="entry name" value="CDP-OH_P_transf"/>
    <property type="match status" value="1"/>
</dbReference>
<evidence type="ECO:0000256" key="7">
    <source>
        <dbReference type="ARBA" id="ARBA00022475"/>
    </source>
</evidence>
<dbReference type="EMBL" id="FNIN01000002">
    <property type="protein sequence ID" value="SDN48620.1"/>
    <property type="molecule type" value="Genomic_DNA"/>
</dbReference>
<proteinExistence type="inferred from homology"/>
<evidence type="ECO:0000256" key="15">
    <source>
        <dbReference type="ARBA" id="ARBA00023264"/>
    </source>
</evidence>
<evidence type="ECO:0000256" key="16">
    <source>
        <dbReference type="ARBA" id="ARBA00048586"/>
    </source>
</evidence>
<dbReference type="PANTHER" id="PTHR14269:SF62">
    <property type="entry name" value="CDP-DIACYLGLYCEROL--GLYCEROL-3-PHOSPHATE 3-PHOSPHATIDYLTRANSFERASE 1, CHLOROPLASTIC"/>
    <property type="match status" value="1"/>
</dbReference>
<evidence type="ECO:0000256" key="17">
    <source>
        <dbReference type="NCBIfam" id="TIGR00560"/>
    </source>
</evidence>
<dbReference type="PANTHER" id="PTHR14269">
    <property type="entry name" value="CDP-DIACYLGLYCEROL--GLYCEROL-3-PHOSPHATE 3-PHOSPHATIDYLTRANSFERASE-RELATED"/>
    <property type="match status" value="1"/>
</dbReference>
<keyword evidence="14" id="KW-0594">Phospholipid biosynthesis</keyword>
<dbReference type="AlphaFoldDB" id="A0A1H0BSQ1"/>
<feature type="transmembrane region" description="Helical" evidence="19">
    <location>
        <begin position="126"/>
        <end position="143"/>
    </location>
</feature>
<evidence type="ECO:0000256" key="4">
    <source>
        <dbReference type="ARBA" id="ARBA00010441"/>
    </source>
</evidence>
<dbReference type="InterPro" id="IPR043130">
    <property type="entry name" value="CDP-OH_PTrfase_TM_dom"/>
</dbReference>
<dbReference type="Gene3D" id="1.20.120.1760">
    <property type="match status" value="1"/>
</dbReference>
<evidence type="ECO:0000256" key="19">
    <source>
        <dbReference type="SAM" id="Phobius"/>
    </source>
</evidence>
<comment type="subcellular location">
    <subcellularLocation>
        <location evidence="2">Cell membrane</location>
        <topology evidence="2">Multi-pass membrane protein</topology>
    </subcellularLocation>
</comment>
<dbReference type="GO" id="GO:0005886">
    <property type="term" value="C:plasma membrane"/>
    <property type="evidence" value="ECO:0007669"/>
    <property type="project" value="UniProtKB-SubCell"/>
</dbReference>
<evidence type="ECO:0000256" key="18">
    <source>
        <dbReference type="RuleBase" id="RU003750"/>
    </source>
</evidence>
<feature type="transmembrane region" description="Helical" evidence="19">
    <location>
        <begin position="32"/>
        <end position="52"/>
    </location>
</feature>
<keyword evidence="12" id="KW-0443">Lipid metabolism</keyword>
<dbReference type="STRING" id="206665.SAMN04488516_102275"/>
<gene>
    <name evidence="20" type="ORF">SAMN04488516_102275</name>
</gene>
<keyword evidence="8" id="KW-0444">Lipid biosynthesis</keyword>
<feature type="transmembrane region" description="Helical" evidence="19">
    <location>
        <begin position="149"/>
        <end position="171"/>
    </location>
</feature>
<evidence type="ECO:0000256" key="3">
    <source>
        <dbReference type="ARBA" id="ARBA00005042"/>
    </source>
</evidence>
<evidence type="ECO:0000256" key="10">
    <source>
        <dbReference type="ARBA" id="ARBA00022692"/>
    </source>
</evidence>
<name>A0A1H0BSQ1_9BACT</name>
<comment type="similarity">
    <text evidence="4 18">Belongs to the CDP-alcohol phosphatidyltransferase class-I family.</text>
</comment>
<dbReference type="OrthoDB" id="9796672at2"/>
<evidence type="ECO:0000256" key="2">
    <source>
        <dbReference type="ARBA" id="ARBA00004651"/>
    </source>
</evidence>
<dbReference type="InterPro" id="IPR050324">
    <property type="entry name" value="CDP-alcohol_PTase-I"/>
</dbReference>
<evidence type="ECO:0000256" key="13">
    <source>
        <dbReference type="ARBA" id="ARBA00023136"/>
    </source>
</evidence>
<evidence type="ECO:0000313" key="20">
    <source>
        <dbReference type="EMBL" id="SDN48620.1"/>
    </source>
</evidence>
<organism evidence="20 21">
    <name type="scientific">Desulfonauticus submarinus</name>
    <dbReference type="NCBI Taxonomy" id="206665"/>
    <lineage>
        <taxon>Bacteria</taxon>
        <taxon>Pseudomonadati</taxon>
        <taxon>Thermodesulfobacteriota</taxon>
        <taxon>Desulfovibrionia</taxon>
        <taxon>Desulfovibrionales</taxon>
        <taxon>Desulfonauticaceae</taxon>
        <taxon>Desulfonauticus</taxon>
    </lineage>
</organism>
<dbReference type="Proteomes" id="UP000199602">
    <property type="component" value="Unassembled WGS sequence"/>
</dbReference>
<keyword evidence="9 18" id="KW-0808">Transferase</keyword>
<dbReference type="FunFam" id="1.20.120.1760:FF:000004">
    <property type="entry name" value="CDP-diacylglycerol--glycerol-3-phosphate 3-phosphatidyltransferase"/>
    <property type="match status" value="1"/>
</dbReference>
<evidence type="ECO:0000256" key="1">
    <source>
        <dbReference type="ARBA" id="ARBA00003973"/>
    </source>
</evidence>
<accession>A0A1H0BSQ1</accession>
<dbReference type="GO" id="GO:0046474">
    <property type="term" value="P:glycerophospholipid biosynthetic process"/>
    <property type="evidence" value="ECO:0007669"/>
    <property type="project" value="TreeGrafter"/>
</dbReference>
<dbReference type="PROSITE" id="PS00379">
    <property type="entry name" value="CDP_ALCOHOL_P_TRANSF"/>
    <property type="match status" value="1"/>
</dbReference>
<evidence type="ECO:0000256" key="6">
    <source>
        <dbReference type="ARBA" id="ARBA00014944"/>
    </source>
</evidence>
<evidence type="ECO:0000256" key="12">
    <source>
        <dbReference type="ARBA" id="ARBA00023098"/>
    </source>
</evidence>
<protein>
    <recommendedName>
        <fullName evidence="6 17">CDP-diacylglycerol--glycerol-3-phosphate 3-phosphatidyltransferase</fullName>
        <ecNumber evidence="5 17">2.7.8.5</ecNumber>
    </recommendedName>
</protein>
<keyword evidence="10 19" id="KW-0812">Transmembrane</keyword>
<comment type="function">
    <text evidence="1">This protein catalyzes the committed step to the synthesis of the acidic phospholipids.</text>
</comment>
<keyword evidence="7" id="KW-1003">Cell membrane</keyword>
<evidence type="ECO:0000256" key="8">
    <source>
        <dbReference type="ARBA" id="ARBA00022516"/>
    </source>
</evidence>
<evidence type="ECO:0000256" key="5">
    <source>
        <dbReference type="ARBA" id="ARBA00013170"/>
    </source>
</evidence>
<reference evidence="20 21" key="1">
    <citation type="submission" date="2016-10" db="EMBL/GenBank/DDBJ databases">
        <authorList>
            <person name="de Groot N.N."/>
        </authorList>
    </citation>
    <scope>NUCLEOTIDE SEQUENCE [LARGE SCALE GENOMIC DNA]</scope>
    <source>
        <strain evidence="20 21">DSM 15269</strain>
    </source>
</reference>
<dbReference type="GO" id="GO:0008444">
    <property type="term" value="F:CDP-diacylglycerol-glycerol-3-phosphate 3-phosphatidyltransferase activity"/>
    <property type="evidence" value="ECO:0007669"/>
    <property type="project" value="UniProtKB-UniRule"/>
</dbReference>
<feature type="transmembrane region" description="Helical" evidence="19">
    <location>
        <begin position="72"/>
        <end position="96"/>
    </location>
</feature>
<keyword evidence="21" id="KW-1185">Reference proteome</keyword>
<evidence type="ECO:0000313" key="21">
    <source>
        <dbReference type="Proteomes" id="UP000199602"/>
    </source>
</evidence>
<dbReference type="InterPro" id="IPR004570">
    <property type="entry name" value="Phosphatidylglycerol_P_synth"/>
</dbReference>
<dbReference type="RefSeq" id="WP_092063626.1">
    <property type="nucleotide sequence ID" value="NZ_FNIN01000002.1"/>
</dbReference>
<dbReference type="EC" id="2.7.8.5" evidence="5 17"/>
<keyword evidence="13 19" id="KW-0472">Membrane</keyword>
<comment type="pathway">
    <text evidence="3">Phospholipid metabolism; phosphatidylglycerol biosynthesis; phosphatidylglycerol from CDP-diacylglycerol: step 1/2.</text>
</comment>
<dbReference type="NCBIfam" id="TIGR00560">
    <property type="entry name" value="pgsA"/>
    <property type="match status" value="1"/>
</dbReference>
<keyword evidence="15" id="KW-1208">Phospholipid metabolism</keyword>
<evidence type="ECO:0000256" key="9">
    <source>
        <dbReference type="ARBA" id="ARBA00022679"/>
    </source>
</evidence>